<dbReference type="GO" id="GO:0009968">
    <property type="term" value="P:negative regulation of signal transduction"/>
    <property type="evidence" value="ECO:0007669"/>
    <property type="project" value="UniProtKB-KW"/>
</dbReference>
<protein>
    <submittedName>
        <fullName evidence="4">Regulator of G-protein signaling 9-binding protein RGS9-anchoring protein</fullName>
    </submittedName>
</protein>
<name>A0A5C6N2B4_9TELE</name>
<evidence type="ECO:0000256" key="2">
    <source>
        <dbReference type="ARBA" id="ARBA00022700"/>
    </source>
</evidence>
<evidence type="ECO:0000256" key="3">
    <source>
        <dbReference type="SAM" id="MobiDB-lite"/>
    </source>
</evidence>
<keyword evidence="2" id="KW-0734">Signal transduction inhibitor</keyword>
<feature type="region of interest" description="Disordered" evidence="3">
    <location>
        <begin position="1"/>
        <end position="32"/>
    </location>
</feature>
<keyword evidence="5" id="KW-1185">Reference proteome</keyword>
<dbReference type="PANTHER" id="PTHR21029">
    <property type="entry name" value="R-SEVEN BINDING PROTEIN (R7BP) HOMOLOG"/>
    <property type="match status" value="1"/>
</dbReference>
<feature type="compositionally biased region" description="Basic and acidic residues" evidence="3">
    <location>
        <begin position="12"/>
        <end position="21"/>
    </location>
</feature>
<dbReference type="Proteomes" id="UP000324091">
    <property type="component" value="Chromosome 4"/>
</dbReference>
<comment type="caution">
    <text evidence="4">The sequence shown here is derived from an EMBL/GenBank/DDBJ whole genome shotgun (WGS) entry which is preliminary data.</text>
</comment>
<proteinExistence type="inferred from homology"/>
<gene>
    <name evidence="4" type="ORF">D4764_04G0000120</name>
</gene>
<evidence type="ECO:0000256" key="1">
    <source>
        <dbReference type="ARBA" id="ARBA00007457"/>
    </source>
</evidence>
<dbReference type="EMBL" id="RHFK02000017">
    <property type="protein sequence ID" value="TWW61366.1"/>
    <property type="molecule type" value="Genomic_DNA"/>
</dbReference>
<evidence type="ECO:0000313" key="4">
    <source>
        <dbReference type="EMBL" id="TWW61366.1"/>
    </source>
</evidence>
<organism evidence="4 5">
    <name type="scientific">Takifugu flavidus</name>
    <name type="common">sansaifugu</name>
    <dbReference type="NCBI Taxonomy" id="433684"/>
    <lineage>
        <taxon>Eukaryota</taxon>
        <taxon>Metazoa</taxon>
        <taxon>Chordata</taxon>
        <taxon>Craniata</taxon>
        <taxon>Vertebrata</taxon>
        <taxon>Euteleostomi</taxon>
        <taxon>Actinopterygii</taxon>
        <taxon>Neopterygii</taxon>
        <taxon>Teleostei</taxon>
        <taxon>Neoteleostei</taxon>
        <taxon>Acanthomorphata</taxon>
        <taxon>Eupercaria</taxon>
        <taxon>Tetraodontiformes</taxon>
        <taxon>Tetradontoidea</taxon>
        <taxon>Tetraodontidae</taxon>
        <taxon>Takifugu</taxon>
    </lineage>
</organism>
<evidence type="ECO:0000313" key="5">
    <source>
        <dbReference type="Proteomes" id="UP000324091"/>
    </source>
</evidence>
<reference evidence="4 5" key="1">
    <citation type="submission" date="2019-04" db="EMBL/GenBank/DDBJ databases">
        <title>Chromosome genome assembly for Takifugu flavidus.</title>
        <authorList>
            <person name="Xiao S."/>
        </authorList>
    </citation>
    <scope>NUCLEOTIDE SEQUENCE [LARGE SCALE GENOMIC DNA]</scope>
    <source>
        <strain evidence="4">HTHZ2018</strain>
        <tissue evidence="4">Muscle</tissue>
    </source>
</reference>
<dbReference type="InterPro" id="IPR026512">
    <property type="entry name" value="RGS7BP/RGS9BP"/>
</dbReference>
<comment type="similarity">
    <text evidence="1">Belongs to the RGS7BP/RGS9BP family.</text>
</comment>
<dbReference type="AlphaFoldDB" id="A0A5C6N2B4"/>
<sequence>MGNQLETPETAGTRDHHKPEEGSWGGNTTGEDAPPLDESPVWYLAQGYLGSALKVFWYLPYYQNRKPPRVSPAPSEGATYSISTSFHIFATSKTRHSDDNMSHWHRSVNELVVWHRQQRECERAQEALSRVTSCFQQLVTSLGSSADSNFLREEMDETRRVAHQLCTGLSERLVHLLSECDSASSSLEDRQKLERLWVLFLSALESFLSDLQTAYSLIGRFPLTQPKDRRSLLNTGCTDGMVAVVARVASAKVPWHTVEDSSSSDVTHHITVLEAMLAEMQLKVPVPFWSVEATQPAWAEAAGEHEDPEDTLEDLMEVEVVSNKTACFQSPCCGLSCVG</sequence>
<accession>A0A5C6N2B4</accession>